<evidence type="ECO:0000313" key="4">
    <source>
        <dbReference type="Proteomes" id="UP000317238"/>
    </source>
</evidence>
<evidence type="ECO:0000313" key="3">
    <source>
        <dbReference type="EMBL" id="TWT71126.1"/>
    </source>
</evidence>
<dbReference type="GO" id="GO:0003700">
    <property type="term" value="F:DNA-binding transcription factor activity"/>
    <property type="evidence" value="ECO:0007669"/>
    <property type="project" value="InterPro"/>
</dbReference>
<dbReference type="InterPro" id="IPR036388">
    <property type="entry name" value="WH-like_DNA-bd_sf"/>
</dbReference>
<name>A0A5C5Y5W0_9PLAN</name>
<reference evidence="3 4" key="1">
    <citation type="submission" date="2019-02" db="EMBL/GenBank/DDBJ databases">
        <title>Deep-cultivation of Planctomycetes and their phenomic and genomic characterization uncovers novel biology.</title>
        <authorList>
            <person name="Wiegand S."/>
            <person name="Jogler M."/>
            <person name="Boedeker C."/>
            <person name="Pinto D."/>
            <person name="Vollmers J."/>
            <person name="Rivas-Marin E."/>
            <person name="Kohn T."/>
            <person name="Peeters S.H."/>
            <person name="Heuer A."/>
            <person name="Rast P."/>
            <person name="Oberbeckmann S."/>
            <person name="Bunk B."/>
            <person name="Jeske O."/>
            <person name="Meyerdierks A."/>
            <person name="Storesund J.E."/>
            <person name="Kallscheuer N."/>
            <person name="Luecker S."/>
            <person name="Lage O.M."/>
            <person name="Pohl T."/>
            <person name="Merkel B.J."/>
            <person name="Hornburger P."/>
            <person name="Mueller R.-W."/>
            <person name="Bruemmer F."/>
            <person name="Labrenz M."/>
            <person name="Spormann A.M."/>
            <person name="Op Den Camp H."/>
            <person name="Overmann J."/>
            <person name="Amann R."/>
            <person name="Jetten M.S.M."/>
            <person name="Mascher T."/>
            <person name="Medema M.H."/>
            <person name="Devos D.P."/>
            <person name="Kaster A.-K."/>
            <person name="Ovreas L."/>
            <person name="Rohde M."/>
            <person name="Galperin M.Y."/>
            <person name="Jogler C."/>
        </authorList>
    </citation>
    <scope>NUCLEOTIDE SEQUENCE [LARGE SCALE GENOMIC DNA]</scope>
    <source>
        <strain evidence="3 4">Pan14r</strain>
    </source>
</reference>
<dbReference type="PANTHER" id="PTHR33164:SF89">
    <property type="entry name" value="MARR FAMILY REGULATORY PROTEIN"/>
    <property type="match status" value="1"/>
</dbReference>
<dbReference type="InterPro" id="IPR000835">
    <property type="entry name" value="HTH_MarR-typ"/>
</dbReference>
<comment type="caution">
    <text evidence="3">The sequence shown here is derived from an EMBL/GenBank/DDBJ whole genome shotgun (WGS) entry which is preliminary data.</text>
</comment>
<evidence type="ECO:0000259" key="2">
    <source>
        <dbReference type="PROSITE" id="PS50995"/>
    </source>
</evidence>
<dbReference type="SUPFAM" id="SSF46785">
    <property type="entry name" value="Winged helix' DNA-binding domain"/>
    <property type="match status" value="1"/>
</dbReference>
<protein>
    <submittedName>
        <fullName evidence="3">HTH-type transcriptional regulator MgrA</fullName>
    </submittedName>
</protein>
<dbReference type="EMBL" id="SJPL01000001">
    <property type="protein sequence ID" value="TWT71126.1"/>
    <property type="molecule type" value="Genomic_DNA"/>
</dbReference>
<evidence type="ECO:0000256" key="1">
    <source>
        <dbReference type="SAM" id="MobiDB-lite"/>
    </source>
</evidence>
<dbReference type="PRINTS" id="PR00598">
    <property type="entry name" value="HTHMARR"/>
</dbReference>
<feature type="region of interest" description="Disordered" evidence="1">
    <location>
        <begin position="180"/>
        <end position="213"/>
    </location>
</feature>
<dbReference type="PANTHER" id="PTHR33164">
    <property type="entry name" value="TRANSCRIPTIONAL REGULATOR, MARR FAMILY"/>
    <property type="match status" value="1"/>
</dbReference>
<dbReference type="InterPro" id="IPR039422">
    <property type="entry name" value="MarR/SlyA-like"/>
</dbReference>
<dbReference type="InterPro" id="IPR036390">
    <property type="entry name" value="WH_DNA-bd_sf"/>
</dbReference>
<feature type="region of interest" description="Disordered" evidence="1">
    <location>
        <begin position="1"/>
        <end position="34"/>
    </location>
</feature>
<feature type="domain" description="HTH marR-type" evidence="2">
    <location>
        <begin position="37"/>
        <end position="169"/>
    </location>
</feature>
<dbReference type="PROSITE" id="PS50995">
    <property type="entry name" value="HTH_MARR_2"/>
    <property type="match status" value="1"/>
</dbReference>
<gene>
    <name evidence="3" type="primary">mgrA</name>
    <name evidence="3" type="ORF">Pan14r_34360</name>
</gene>
<proteinExistence type="predicted"/>
<dbReference type="Proteomes" id="UP000317238">
    <property type="component" value="Unassembled WGS sequence"/>
</dbReference>
<sequence length="213" mass="22486">MSSQPQSSPPVATDPTAGNEGAPHRPPPTPADPLSLENQIVASIRKIIRAVDLHSRHLVGGHGLTGPQLAVLQVITGHAPISPSAVAKQVHLSQATVTGIVQRLEKRQLVARQPSQSDRRSVLITPTTTGQDLLAASPSLLQDRFREALSGLEPWEQTQMLATLQRIASLMDADAIDAAPHLTPGDITVDASRATRSGEVERTSQGDGAEPTS</sequence>
<dbReference type="GO" id="GO:0006950">
    <property type="term" value="P:response to stress"/>
    <property type="evidence" value="ECO:0007669"/>
    <property type="project" value="TreeGrafter"/>
</dbReference>
<organism evidence="3 4">
    <name type="scientific">Crateriforma conspicua</name>
    <dbReference type="NCBI Taxonomy" id="2527996"/>
    <lineage>
        <taxon>Bacteria</taxon>
        <taxon>Pseudomonadati</taxon>
        <taxon>Planctomycetota</taxon>
        <taxon>Planctomycetia</taxon>
        <taxon>Planctomycetales</taxon>
        <taxon>Planctomycetaceae</taxon>
        <taxon>Crateriforma</taxon>
    </lineage>
</organism>
<feature type="compositionally biased region" description="Polar residues" evidence="1">
    <location>
        <begin position="1"/>
        <end position="10"/>
    </location>
</feature>
<keyword evidence="4" id="KW-1185">Reference proteome</keyword>
<dbReference type="Gene3D" id="1.10.10.10">
    <property type="entry name" value="Winged helix-like DNA-binding domain superfamily/Winged helix DNA-binding domain"/>
    <property type="match status" value="1"/>
</dbReference>
<dbReference type="SMART" id="SM00347">
    <property type="entry name" value="HTH_MARR"/>
    <property type="match status" value="1"/>
</dbReference>
<dbReference type="Pfam" id="PF01047">
    <property type="entry name" value="MarR"/>
    <property type="match status" value="1"/>
</dbReference>
<dbReference type="OrthoDB" id="7502947at2"/>
<accession>A0A5C5Y5W0</accession>
<dbReference type="RefSeq" id="WP_146439631.1">
    <property type="nucleotide sequence ID" value="NZ_SJPL01000001.1"/>
</dbReference>
<dbReference type="AlphaFoldDB" id="A0A5C5Y5W0"/>